<feature type="domain" description="Glycosyltransferase 2-like" evidence="1">
    <location>
        <begin position="4"/>
        <end position="159"/>
    </location>
</feature>
<dbReference type="AlphaFoldDB" id="A0A1S8Y959"/>
<dbReference type="OrthoDB" id="7665907at2"/>
<evidence type="ECO:0000313" key="3">
    <source>
        <dbReference type="Proteomes" id="UP000190667"/>
    </source>
</evidence>
<dbReference type="EMBL" id="MRUL01000027">
    <property type="protein sequence ID" value="OON35659.1"/>
    <property type="molecule type" value="Genomic_DNA"/>
</dbReference>
<accession>A0A1S8Y959</accession>
<dbReference type="Pfam" id="PF00535">
    <property type="entry name" value="Glycos_transf_2"/>
    <property type="match status" value="1"/>
</dbReference>
<organism evidence="2 3">
    <name type="scientific">Izhakiella australiensis</name>
    <dbReference type="NCBI Taxonomy" id="1926881"/>
    <lineage>
        <taxon>Bacteria</taxon>
        <taxon>Pseudomonadati</taxon>
        <taxon>Pseudomonadota</taxon>
        <taxon>Gammaproteobacteria</taxon>
        <taxon>Enterobacterales</taxon>
        <taxon>Erwiniaceae</taxon>
        <taxon>Izhakiella</taxon>
    </lineage>
</organism>
<proteinExistence type="predicted"/>
<reference evidence="2 3" key="1">
    <citation type="submission" date="2016-12" db="EMBL/GenBank/DDBJ databases">
        <title>Izhakiella australiana sp. nov. of genus Izhakiella isolated from Australian desert.</title>
        <authorList>
            <person name="Ji M."/>
        </authorList>
    </citation>
    <scope>NUCLEOTIDE SEQUENCE [LARGE SCALE GENOMIC DNA]</scope>
    <source>
        <strain evidence="2 3">D4N98</strain>
    </source>
</reference>
<evidence type="ECO:0000313" key="2">
    <source>
        <dbReference type="EMBL" id="OON35659.1"/>
    </source>
</evidence>
<dbReference type="Gene3D" id="3.90.550.10">
    <property type="entry name" value="Spore Coat Polysaccharide Biosynthesis Protein SpsA, Chain A"/>
    <property type="match status" value="1"/>
</dbReference>
<protein>
    <recommendedName>
        <fullName evidence="1">Glycosyltransferase 2-like domain-containing protein</fullName>
    </recommendedName>
</protein>
<keyword evidence="3" id="KW-1185">Reference proteome</keyword>
<comment type="caution">
    <text evidence="2">The sequence shown here is derived from an EMBL/GenBank/DDBJ whole genome shotgun (WGS) entry which is preliminary data.</text>
</comment>
<gene>
    <name evidence="2" type="ORF">BTJ39_22100</name>
</gene>
<name>A0A1S8Y959_9GAMM</name>
<dbReference type="Proteomes" id="UP000190667">
    <property type="component" value="Unassembled WGS sequence"/>
</dbReference>
<sequence>MIYTVVMVSYNRTTKLQESINRLLATTLDELVIVDNNSEQATRNILLNMSHFDARIRLIQLNKNMGASYGFKAGLSYLEDKYESFVTTFLDDDAYFDQHFLDALNNEVSRYGDKYSFITPKVVNRAGLRLTMNRPMTIIPNSLGKMYNYLKNRRKFGDKTEIVEAASFIGLTIVNEREFKKSLLVPVDYFIYYDDLTFTYRLSKIKSSSGIYLGNLCVTHDMESGIRKYDVFRLSHILRNSIKFSRETNDTYFVYSISLYVYHFLQCLKNFNLIIYIRALLRKR</sequence>
<dbReference type="RefSeq" id="WP_078004846.1">
    <property type="nucleotide sequence ID" value="NZ_MRUL01000027.1"/>
</dbReference>
<dbReference type="InterPro" id="IPR029044">
    <property type="entry name" value="Nucleotide-diphossugar_trans"/>
</dbReference>
<evidence type="ECO:0000259" key="1">
    <source>
        <dbReference type="Pfam" id="PF00535"/>
    </source>
</evidence>
<dbReference type="SUPFAM" id="SSF53448">
    <property type="entry name" value="Nucleotide-diphospho-sugar transferases"/>
    <property type="match status" value="1"/>
</dbReference>
<dbReference type="STRING" id="1926881.BTJ39_22100"/>
<dbReference type="InterPro" id="IPR001173">
    <property type="entry name" value="Glyco_trans_2-like"/>
</dbReference>